<keyword evidence="1" id="KW-0812">Transmembrane</keyword>
<proteinExistence type="predicted"/>
<dbReference type="Proteomes" id="UP000023430">
    <property type="component" value="Unassembled WGS sequence"/>
</dbReference>
<dbReference type="PANTHER" id="PTHR38592">
    <property type="entry name" value="BLL4819 PROTEIN"/>
    <property type="match status" value="1"/>
</dbReference>
<feature type="transmembrane region" description="Helical" evidence="1">
    <location>
        <begin position="325"/>
        <end position="350"/>
    </location>
</feature>
<dbReference type="eggNOG" id="COG4645">
    <property type="taxonomic scope" value="Bacteria"/>
</dbReference>
<dbReference type="InterPro" id="IPR014550">
    <property type="entry name" value="UCP028704_OpgC"/>
</dbReference>
<feature type="transmembrane region" description="Helical" evidence="1">
    <location>
        <begin position="234"/>
        <end position="253"/>
    </location>
</feature>
<comment type="caution">
    <text evidence="2">The sequence shown here is derived from an EMBL/GenBank/DDBJ whole genome shotgun (WGS) entry which is preliminary data.</text>
</comment>
<feature type="transmembrane region" description="Helical" evidence="1">
    <location>
        <begin position="198"/>
        <end position="222"/>
    </location>
</feature>
<sequence length="403" mass="44344">MRLTLLDGFRGFFLLFMMIAHMNGEFHAVLGQYNHHMLGFVEDAQGFVFISGFVVALVYTKLMDRKGVAGMRTGVLKRIRTIYTYQALMIAGFAIAALALASQGFEPDVLRQYVEEPAAFTLASLLLVTGSMHMGILALYIWLMLLTPLALLAFDRGYAKWWALASAAAWLLAQSGLPDAAQLPVEAALADAGAGINIGIYFNVFGWQVIYFLGLWLGFLFARDRLDTSWMHGRAARIGFWAALAGVAAFALFDRALNLGWLEQDTRRWIWDTLDRGNMDPVYLANFALDLFVISWLVIAGPASGNRVLAAIGNGIAWVFTRRPLVFLGQHSLQVFAAHVVIVCVAMWLMQDRDIPALWDNVALLASIVPLYAVAWLHARKVAGRKAPQRAPVAGAAPVAARG</sequence>
<name>X7FCK7_9RHOB</name>
<reference evidence="2 3" key="1">
    <citation type="submission" date="2014-01" db="EMBL/GenBank/DDBJ databases">
        <title>Roseivivax isoporae LMG 25204 Genome Sequencing.</title>
        <authorList>
            <person name="Lai Q."/>
            <person name="Li G."/>
            <person name="Shao Z."/>
        </authorList>
    </citation>
    <scope>NUCLEOTIDE SEQUENCE [LARGE SCALE GENOMIC DNA]</scope>
    <source>
        <strain evidence="2 3">LMG 25204</strain>
    </source>
</reference>
<dbReference type="EMBL" id="JAME01000007">
    <property type="protein sequence ID" value="ETX29841.1"/>
    <property type="molecule type" value="Genomic_DNA"/>
</dbReference>
<organism evidence="2 3">
    <name type="scientific">Roseivivax isoporae LMG 25204</name>
    <dbReference type="NCBI Taxonomy" id="1449351"/>
    <lineage>
        <taxon>Bacteria</taxon>
        <taxon>Pseudomonadati</taxon>
        <taxon>Pseudomonadota</taxon>
        <taxon>Alphaproteobacteria</taxon>
        <taxon>Rhodobacterales</taxon>
        <taxon>Roseobacteraceae</taxon>
        <taxon>Roseivivax</taxon>
    </lineage>
</organism>
<evidence type="ECO:0008006" key="4">
    <source>
        <dbReference type="Google" id="ProtNLM"/>
    </source>
</evidence>
<feature type="transmembrane region" description="Helical" evidence="1">
    <location>
        <begin position="12"/>
        <end position="32"/>
    </location>
</feature>
<feature type="transmembrane region" description="Helical" evidence="1">
    <location>
        <begin position="283"/>
        <end position="304"/>
    </location>
</feature>
<keyword evidence="1" id="KW-1133">Transmembrane helix</keyword>
<dbReference type="Pfam" id="PF10129">
    <property type="entry name" value="OpgC_C"/>
    <property type="match status" value="1"/>
</dbReference>
<feature type="transmembrane region" description="Helical" evidence="1">
    <location>
        <begin position="125"/>
        <end position="154"/>
    </location>
</feature>
<evidence type="ECO:0000256" key="1">
    <source>
        <dbReference type="SAM" id="Phobius"/>
    </source>
</evidence>
<keyword evidence="3" id="KW-1185">Reference proteome</keyword>
<feature type="transmembrane region" description="Helical" evidence="1">
    <location>
        <begin position="83"/>
        <end position="105"/>
    </location>
</feature>
<evidence type="ECO:0000313" key="3">
    <source>
        <dbReference type="Proteomes" id="UP000023430"/>
    </source>
</evidence>
<feature type="transmembrane region" description="Helical" evidence="1">
    <location>
        <begin position="161"/>
        <end position="178"/>
    </location>
</feature>
<dbReference type="AlphaFoldDB" id="X7FCK7"/>
<gene>
    <name evidence="2" type="ORF">RISW2_21110</name>
</gene>
<dbReference type="PIRSF" id="PIRSF028704">
    <property type="entry name" value="UPC028704"/>
    <property type="match status" value="1"/>
</dbReference>
<feature type="transmembrane region" description="Helical" evidence="1">
    <location>
        <begin position="362"/>
        <end position="379"/>
    </location>
</feature>
<accession>X7FCK7</accession>
<evidence type="ECO:0000313" key="2">
    <source>
        <dbReference type="EMBL" id="ETX29841.1"/>
    </source>
</evidence>
<keyword evidence="1" id="KW-0472">Membrane</keyword>
<dbReference type="RefSeq" id="WP_043768069.1">
    <property type="nucleotide sequence ID" value="NZ_JAME01000007.1"/>
</dbReference>
<dbReference type="PANTHER" id="PTHR38592:SF3">
    <property type="entry name" value="BLL4819 PROTEIN"/>
    <property type="match status" value="1"/>
</dbReference>
<feature type="transmembrane region" description="Helical" evidence="1">
    <location>
        <begin position="44"/>
        <end position="62"/>
    </location>
</feature>
<protein>
    <recommendedName>
        <fullName evidence="4">OpgC protein</fullName>
    </recommendedName>
</protein>